<feature type="domain" description="MULE transposase" evidence="2">
    <location>
        <begin position="194"/>
        <end position="289"/>
    </location>
</feature>
<dbReference type="PANTHER" id="PTHR31973">
    <property type="entry name" value="POLYPROTEIN, PUTATIVE-RELATED"/>
    <property type="match status" value="1"/>
</dbReference>
<feature type="domain" description="Transposase MuDR plant" evidence="1">
    <location>
        <begin position="2"/>
        <end position="51"/>
    </location>
</feature>
<dbReference type="EMBL" id="JAWXYG010000007">
    <property type="protein sequence ID" value="KAK4267929.1"/>
    <property type="molecule type" value="Genomic_DNA"/>
</dbReference>
<sequence>MTFLDRGELRRAIDKYAIEKGVNVKIVRSEKKMVIATCQEGYPFRLYAATESVSPGYMVKTLVHEHMCARVYKNQRASARWLTEYFKDKVQDNPQFSVTEMKKNVERELKLCVSRYKCKRAKRVIREVMERGFVDEFAKLEAYCNELKQSNSRSDVSVELSRETLEQGRRAFRRMYVCFNAFKVGRKVGCRPFIGLDGTFMKGKARGILLTAVGLDANDSMFPLAFGLTNKETTVNWSWFIQWLRSSLDLDEGGQVTIMSNMQKGLAQAVSDVLPFAEHRLCTRHIYANWSKR</sequence>
<reference evidence="3" key="1">
    <citation type="submission" date="2023-10" db="EMBL/GenBank/DDBJ databases">
        <title>Chromosome-level genome of the transformable northern wattle, Acacia crassicarpa.</title>
        <authorList>
            <person name="Massaro I."/>
            <person name="Sinha N.R."/>
            <person name="Poethig S."/>
            <person name="Leichty A.R."/>
        </authorList>
    </citation>
    <scope>NUCLEOTIDE SEQUENCE</scope>
    <source>
        <strain evidence="3">Acra3RX</strain>
        <tissue evidence="3">Leaf</tissue>
    </source>
</reference>
<evidence type="ECO:0000259" key="2">
    <source>
        <dbReference type="Pfam" id="PF10551"/>
    </source>
</evidence>
<organism evidence="3 4">
    <name type="scientific">Acacia crassicarpa</name>
    <name type="common">northern wattle</name>
    <dbReference type="NCBI Taxonomy" id="499986"/>
    <lineage>
        <taxon>Eukaryota</taxon>
        <taxon>Viridiplantae</taxon>
        <taxon>Streptophyta</taxon>
        <taxon>Embryophyta</taxon>
        <taxon>Tracheophyta</taxon>
        <taxon>Spermatophyta</taxon>
        <taxon>Magnoliopsida</taxon>
        <taxon>eudicotyledons</taxon>
        <taxon>Gunneridae</taxon>
        <taxon>Pentapetalae</taxon>
        <taxon>rosids</taxon>
        <taxon>fabids</taxon>
        <taxon>Fabales</taxon>
        <taxon>Fabaceae</taxon>
        <taxon>Caesalpinioideae</taxon>
        <taxon>mimosoid clade</taxon>
        <taxon>Acacieae</taxon>
        <taxon>Acacia</taxon>
    </lineage>
</organism>
<dbReference type="InterPro" id="IPR018289">
    <property type="entry name" value="MULE_transposase_dom"/>
</dbReference>
<accession>A0AAE1JH57</accession>
<dbReference type="Pfam" id="PF10551">
    <property type="entry name" value="MULE"/>
    <property type="match status" value="1"/>
</dbReference>
<dbReference type="InterPro" id="IPR004332">
    <property type="entry name" value="Transposase_MuDR"/>
</dbReference>
<protein>
    <recommendedName>
        <fullName evidence="5">MULE transposase domain-containing protein</fullName>
    </recommendedName>
</protein>
<evidence type="ECO:0000259" key="1">
    <source>
        <dbReference type="Pfam" id="PF03108"/>
    </source>
</evidence>
<keyword evidence="4" id="KW-1185">Reference proteome</keyword>
<name>A0AAE1JH57_9FABA</name>
<evidence type="ECO:0000313" key="4">
    <source>
        <dbReference type="Proteomes" id="UP001293593"/>
    </source>
</evidence>
<gene>
    <name evidence="3" type="ORF">QN277_024647</name>
</gene>
<dbReference type="PANTHER" id="PTHR31973:SF189">
    <property type="entry name" value="TRANSPOSASE, MUDR, PLANT, MULE TRANSPOSASE DOMAIN PROTEIN-RELATED"/>
    <property type="match status" value="1"/>
</dbReference>
<dbReference type="Proteomes" id="UP001293593">
    <property type="component" value="Unassembled WGS sequence"/>
</dbReference>
<evidence type="ECO:0008006" key="5">
    <source>
        <dbReference type="Google" id="ProtNLM"/>
    </source>
</evidence>
<dbReference type="Pfam" id="PF03108">
    <property type="entry name" value="DBD_Tnp_Mut"/>
    <property type="match status" value="1"/>
</dbReference>
<comment type="caution">
    <text evidence="3">The sequence shown here is derived from an EMBL/GenBank/DDBJ whole genome shotgun (WGS) entry which is preliminary data.</text>
</comment>
<evidence type="ECO:0000313" key="3">
    <source>
        <dbReference type="EMBL" id="KAK4267929.1"/>
    </source>
</evidence>
<proteinExistence type="predicted"/>
<dbReference type="AlphaFoldDB" id="A0AAE1JH57"/>